<feature type="domain" description="C2H2-type" evidence="14">
    <location>
        <begin position="242"/>
        <end position="269"/>
    </location>
</feature>
<keyword evidence="7 13" id="KW-0862">Zinc</keyword>
<evidence type="ECO:0000256" key="4">
    <source>
        <dbReference type="ARBA" id="ARBA00022723"/>
    </source>
</evidence>
<evidence type="ECO:0000313" key="17">
    <source>
        <dbReference type="RefSeq" id="XP_017022082.1"/>
    </source>
</evidence>
<evidence type="ECO:0000259" key="14">
    <source>
        <dbReference type="PROSITE" id="PS50157"/>
    </source>
</evidence>
<dbReference type="Pfam" id="PF07776">
    <property type="entry name" value="zf-AD"/>
    <property type="match status" value="1"/>
</dbReference>
<reference evidence="17" key="2">
    <citation type="submission" date="2025-08" db="UniProtKB">
        <authorList>
            <consortium name="RefSeq"/>
        </authorList>
    </citation>
    <scope>IDENTIFICATION</scope>
    <source>
        <strain evidence="17">14028-0561.14</strain>
        <tissue evidence="17">Whole fly</tissue>
    </source>
</reference>
<dbReference type="RefSeq" id="XP_017022082.1">
    <property type="nucleotide sequence ID" value="XM_017166593.3"/>
</dbReference>
<dbReference type="GO" id="GO:0000981">
    <property type="term" value="F:DNA-binding transcription factor activity, RNA polymerase II-specific"/>
    <property type="evidence" value="ECO:0007669"/>
    <property type="project" value="TreeGrafter"/>
</dbReference>
<dbReference type="GeneID" id="108074515"/>
<dbReference type="PROSITE" id="PS00028">
    <property type="entry name" value="ZINC_FINGER_C2H2_1"/>
    <property type="match status" value="5"/>
</dbReference>
<feature type="domain" description="C2H2-type" evidence="14">
    <location>
        <begin position="186"/>
        <end position="213"/>
    </location>
</feature>
<dbReference type="GO" id="GO:0005634">
    <property type="term" value="C:nucleus"/>
    <property type="evidence" value="ECO:0007669"/>
    <property type="project" value="UniProtKB-SubCell"/>
</dbReference>
<comment type="subcellular location">
    <subcellularLocation>
        <location evidence="2">Nucleus</location>
    </subcellularLocation>
</comment>
<dbReference type="Pfam" id="PF00096">
    <property type="entry name" value="zf-C2H2"/>
    <property type="match status" value="5"/>
</dbReference>
<dbReference type="InterPro" id="IPR012934">
    <property type="entry name" value="Znf_AD"/>
</dbReference>
<proteinExistence type="inferred from homology"/>
<feature type="domain" description="C2H2-type" evidence="14">
    <location>
        <begin position="158"/>
        <end position="185"/>
    </location>
</feature>
<dbReference type="PANTHER" id="PTHR23235:SF120">
    <property type="entry name" value="KRUPPEL-LIKE FACTOR 15"/>
    <property type="match status" value="1"/>
</dbReference>
<dbReference type="SMART" id="SM00355">
    <property type="entry name" value="ZnF_C2H2"/>
    <property type="match status" value="5"/>
</dbReference>
<keyword evidence="8" id="KW-0805">Transcription regulation</keyword>
<accession>A0A6P4HZY0</accession>
<feature type="domain" description="C2H2-type" evidence="14">
    <location>
        <begin position="130"/>
        <end position="157"/>
    </location>
</feature>
<evidence type="ECO:0000256" key="11">
    <source>
        <dbReference type="ARBA" id="ARBA00023242"/>
    </source>
</evidence>
<evidence type="ECO:0000256" key="12">
    <source>
        <dbReference type="PROSITE-ProRule" id="PRU00042"/>
    </source>
</evidence>
<evidence type="ECO:0000256" key="7">
    <source>
        <dbReference type="ARBA" id="ARBA00022833"/>
    </source>
</evidence>
<dbReference type="FunFam" id="3.30.160.60:FF:000226">
    <property type="entry name" value="Zinc finger protein 236 variant"/>
    <property type="match status" value="1"/>
</dbReference>
<comment type="function">
    <text evidence="1">May be involved in transcriptional regulation.</text>
</comment>
<dbReference type="InterPro" id="IPR036236">
    <property type="entry name" value="Znf_C2H2_sf"/>
</dbReference>
<keyword evidence="10" id="KW-0804">Transcription</keyword>
<gene>
    <name evidence="17" type="primary">LOC108074515</name>
</gene>
<dbReference type="FunFam" id="3.30.160.60:FF:000290">
    <property type="entry name" value="Zinc finger protein 697 isoform X1"/>
    <property type="match status" value="1"/>
</dbReference>
<evidence type="ECO:0000256" key="10">
    <source>
        <dbReference type="ARBA" id="ARBA00023163"/>
    </source>
</evidence>
<evidence type="ECO:0000256" key="2">
    <source>
        <dbReference type="ARBA" id="ARBA00004123"/>
    </source>
</evidence>
<dbReference type="Gene3D" id="3.40.1800.20">
    <property type="match status" value="1"/>
</dbReference>
<dbReference type="OrthoDB" id="8117402at2759"/>
<evidence type="ECO:0000256" key="3">
    <source>
        <dbReference type="ARBA" id="ARBA00006991"/>
    </source>
</evidence>
<dbReference type="SUPFAM" id="SSF57667">
    <property type="entry name" value="beta-beta-alpha zinc fingers"/>
    <property type="match status" value="3"/>
</dbReference>
<dbReference type="SUPFAM" id="SSF57716">
    <property type="entry name" value="Glucocorticoid receptor-like (DNA-binding domain)"/>
    <property type="match status" value="1"/>
</dbReference>
<comment type="similarity">
    <text evidence="3">Belongs to the krueppel C2H2-type zinc-finger protein family.</text>
</comment>
<keyword evidence="5" id="KW-0677">Repeat</keyword>
<dbReference type="PROSITE" id="PS51915">
    <property type="entry name" value="ZAD"/>
    <property type="match status" value="1"/>
</dbReference>
<evidence type="ECO:0000256" key="9">
    <source>
        <dbReference type="ARBA" id="ARBA00023125"/>
    </source>
</evidence>
<evidence type="ECO:0000256" key="8">
    <source>
        <dbReference type="ARBA" id="ARBA00023015"/>
    </source>
</evidence>
<keyword evidence="11" id="KW-0539">Nucleus</keyword>
<feature type="binding site" evidence="13">
    <location>
        <position position="56"/>
    </location>
    <ligand>
        <name>Zn(2+)</name>
        <dbReference type="ChEBI" id="CHEBI:29105"/>
    </ligand>
</feature>
<keyword evidence="16" id="KW-1185">Reference proteome</keyword>
<sequence length="269" mass="31193">MEENICRVCQETSDGMVNIFSGKSGRRISLAEMIARWIGIQVCREDSLPETICTDCLGEAQNEFDTKQNEKERRGLSGRRKSKRAEFQVKVKKEPIENFDEDTLQLSEFVVGTAEDILDTSKEEELHKALQCSFCQKSFSKKGNLQVHIRTHTGERPYRCSQCPKSFSQKYHLKMHLMTHTGERPYQCSLCQKSFSQTGALQRHIRTHTEERPYKCSYCEKYFSQKSNLQQHIPTHTGERPHKCDFCPMAFPLKRHLKTHMATHTGGWP</sequence>
<dbReference type="AlphaFoldDB" id="A0A6P4HZY0"/>
<dbReference type="PANTHER" id="PTHR23235">
    <property type="entry name" value="KRUEPPEL-LIKE TRANSCRIPTION FACTOR"/>
    <property type="match status" value="1"/>
</dbReference>
<feature type="binding site" evidence="13">
    <location>
        <position position="9"/>
    </location>
    <ligand>
        <name>Zn(2+)</name>
        <dbReference type="ChEBI" id="CHEBI:29105"/>
    </ligand>
</feature>
<keyword evidence="9" id="KW-0238">DNA-binding</keyword>
<dbReference type="FunFam" id="3.30.160.60:FF:000145">
    <property type="entry name" value="Zinc finger protein 574"/>
    <property type="match status" value="1"/>
</dbReference>
<reference evidence="16" key="1">
    <citation type="submission" date="2025-05" db="UniProtKB">
        <authorList>
            <consortium name="RefSeq"/>
        </authorList>
    </citation>
    <scope>NUCLEOTIDE SEQUENCE [LARGE SCALE GENOMIC DNA]</scope>
    <source>
        <strain evidence="16">14028-0561.14</strain>
    </source>
</reference>
<evidence type="ECO:0000256" key="13">
    <source>
        <dbReference type="PROSITE-ProRule" id="PRU01263"/>
    </source>
</evidence>
<evidence type="ECO:0000313" key="16">
    <source>
        <dbReference type="Proteomes" id="UP001652661"/>
    </source>
</evidence>
<dbReference type="Proteomes" id="UP001652661">
    <property type="component" value="Chromosome 2L"/>
</dbReference>
<dbReference type="FunFam" id="3.30.160.60:FF:000446">
    <property type="entry name" value="Zinc finger protein"/>
    <property type="match status" value="1"/>
</dbReference>
<dbReference type="GO" id="GO:0000978">
    <property type="term" value="F:RNA polymerase II cis-regulatory region sequence-specific DNA binding"/>
    <property type="evidence" value="ECO:0007669"/>
    <property type="project" value="TreeGrafter"/>
</dbReference>
<keyword evidence="6 12" id="KW-0863">Zinc-finger</keyword>
<feature type="domain" description="ZAD" evidence="15">
    <location>
        <begin position="4"/>
        <end position="80"/>
    </location>
</feature>
<evidence type="ECO:0000256" key="1">
    <source>
        <dbReference type="ARBA" id="ARBA00003767"/>
    </source>
</evidence>
<keyword evidence="4 13" id="KW-0479">Metal-binding</keyword>
<evidence type="ECO:0000256" key="5">
    <source>
        <dbReference type="ARBA" id="ARBA00022737"/>
    </source>
</evidence>
<dbReference type="GO" id="GO:0008270">
    <property type="term" value="F:zinc ion binding"/>
    <property type="evidence" value="ECO:0007669"/>
    <property type="project" value="UniProtKB-UniRule"/>
</dbReference>
<dbReference type="PROSITE" id="PS50157">
    <property type="entry name" value="ZINC_FINGER_C2H2_2"/>
    <property type="match status" value="5"/>
</dbReference>
<feature type="binding site" evidence="13">
    <location>
        <position position="6"/>
    </location>
    <ligand>
        <name>Zn(2+)</name>
        <dbReference type="ChEBI" id="CHEBI:29105"/>
    </ligand>
</feature>
<feature type="binding site" evidence="13">
    <location>
        <position position="53"/>
    </location>
    <ligand>
        <name>Zn(2+)</name>
        <dbReference type="ChEBI" id="CHEBI:29105"/>
    </ligand>
</feature>
<name>A0A6P4HZY0_DROKI</name>
<dbReference type="FunFam" id="3.30.160.60:FF:002343">
    <property type="entry name" value="Zinc finger protein 33A"/>
    <property type="match status" value="1"/>
</dbReference>
<dbReference type="InterPro" id="IPR013087">
    <property type="entry name" value="Znf_C2H2_type"/>
</dbReference>
<organism evidence="16 17">
    <name type="scientific">Drosophila kikkawai</name>
    <name type="common">Fruit fly</name>
    <dbReference type="NCBI Taxonomy" id="30033"/>
    <lineage>
        <taxon>Eukaryota</taxon>
        <taxon>Metazoa</taxon>
        <taxon>Ecdysozoa</taxon>
        <taxon>Arthropoda</taxon>
        <taxon>Hexapoda</taxon>
        <taxon>Insecta</taxon>
        <taxon>Pterygota</taxon>
        <taxon>Neoptera</taxon>
        <taxon>Endopterygota</taxon>
        <taxon>Diptera</taxon>
        <taxon>Brachycera</taxon>
        <taxon>Muscomorpha</taxon>
        <taxon>Ephydroidea</taxon>
        <taxon>Drosophilidae</taxon>
        <taxon>Drosophila</taxon>
        <taxon>Sophophora</taxon>
    </lineage>
</organism>
<dbReference type="Gene3D" id="3.30.160.60">
    <property type="entry name" value="Classic Zinc Finger"/>
    <property type="match status" value="5"/>
</dbReference>
<evidence type="ECO:0000256" key="6">
    <source>
        <dbReference type="ARBA" id="ARBA00022771"/>
    </source>
</evidence>
<evidence type="ECO:0000259" key="15">
    <source>
        <dbReference type="PROSITE" id="PS51915"/>
    </source>
</evidence>
<protein>
    <submittedName>
        <fullName evidence="17">Gastrula zinc finger protein XlCGF7.1-like</fullName>
    </submittedName>
</protein>
<feature type="domain" description="C2H2-type" evidence="14">
    <location>
        <begin position="214"/>
        <end position="241"/>
    </location>
</feature>